<name>A0A4R7KPM3_9CLOT</name>
<dbReference type="Proteomes" id="UP000295325">
    <property type="component" value="Unassembled WGS sequence"/>
</dbReference>
<organism evidence="2 3">
    <name type="scientific">Fonticella tunisiensis</name>
    <dbReference type="NCBI Taxonomy" id="1096341"/>
    <lineage>
        <taxon>Bacteria</taxon>
        <taxon>Bacillati</taxon>
        <taxon>Bacillota</taxon>
        <taxon>Clostridia</taxon>
        <taxon>Eubacteriales</taxon>
        <taxon>Clostridiaceae</taxon>
        <taxon>Fonticella</taxon>
    </lineage>
</organism>
<dbReference type="GO" id="GO:0006629">
    <property type="term" value="P:lipid metabolic process"/>
    <property type="evidence" value="ECO:0007669"/>
    <property type="project" value="InterPro"/>
</dbReference>
<dbReference type="CDD" id="cd08563">
    <property type="entry name" value="GDPD_TtGDE_like"/>
    <property type="match status" value="1"/>
</dbReference>
<dbReference type="PANTHER" id="PTHR46211:SF1">
    <property type="entry name" value="GLYCEROPHOSPHODIESTER PHOSPHODIESTERASE, CYTOPLASMIC"/>
    <property type="match status" value="1"/>
</dbReference>
<dbReference type="Gene3D" id="3.20.20.190">
    <property type="entry name" value="Phosphatidylinositol (PI) phosphodiesterase"/>
    <property type="match status" value="1"/>
</dbReference>
<dbReference type="Pfam" id="PF03009">
    <property type="entry name" value="GDPD"/>
    <property type="match status" value="1"/>
</dbReference>
<dbReference type="RefSeq" id="WP_133628129.1">
    <property type="nucleotide sequence ID" value="NZ_SOAZ01000010.1"/>
</dbReference>
<accession>A0A4R7KPM3</accession>
<proteinExistence type="predicted"/>
<dbReference type="AlphaFoldDB" id="A0A4R7KPM3"/>
<dbReference type="InterPro" id="IPR017946">
    <property type="entry name" value="PLC-like_Pdiesterase_TIM-brl"/>
</dbReference>
<dbReference type="SUPFAM" id="SSF51695">
    <property type="entry name" value="PLC-like phosphodiesterases"/>
    <property type="match status" value="1"/>
</dbReference>
<comment type="caution">
    <text evidence="2">The sequence shown here is derived from an EMBL/GenBank/DDBJ whole genome shotgun (WGS) entry which is preliminary data.</text>
</comment>
<dbReference type="PANTHER" id="PTHR46211">
    <property type="entry name" value="GLYCEROPHOSPHORYL DIESTER PHOSPHODIESTERASE"/>
    <property type="match status" value="1"/>
</dbReference>
<dbReference type="GO" id="GO:0008081">
    <property type="term" value="F:phosphoric diester hydrolase activity"/>
    <property type="evidence" value="ECO:0007669"/>
    <property type="project" value="InterPro"/>
</dbReference>
<dbReference type="EMBL" id="SOAZ01000010">
    <property type="protein sequence ID" value="TDT60955.1"/>
    <property type="molecule type" value="Genomic_DNA"/>
</dbReference>
<dbReference type="InterPro" id="IPR030395">
    <property type="entry name" value="GP_PDE_dom"/>
</dbReference>
<keyword evidence="3" id="KW-1185">Reference proteome</keyword>
<sequence>MVVNYAHRGASGYYPENTMMAFEKAVEMGCTGIETDVHMTRDGVLVLIHDEMVNRTTNGIGFVKDYNYIDLSKLDAGSWFSGEFKGAKIPTVEELLLFAKDKDIIINFEIKSGVIQYENIEQKLIETIYEHNMENRVILSSFNHYSLVKCKKISGEIKTGILYSEGLYKPEQYAKMVGADALHPHFYTLNRDIVKRIKKEGILINTYTVNDVSYMRYFIELGIDGIITNYPDKLNKIISG</sequence>
<reference evidence="2 3" key="1">
    <citation type="submission" date="2019-03" db="EMBL/GenBank/DDBJ databases">
        <title>Genomic Encyclopedia of Type Strains, Phase IV (KMG-IV): sequencing the most valuable type-strain genomes for metagenomic binning, comparative biology and taxonomic classification.</title>
        <authorList>
            <person name="Goeker M."/>
        </authorList>
    </citation>
    <scope>NUCLEOTIDE SEQUENCE [LARGE SCALE GENOMIC DNA]</scope>
    <source>
        <strain evidence="2 3">DSM 24455</strain>
    </source>
</reference>
<protein>
    <submittedName>
        <fullName evidence="2">Glycerophosphoryl diester phosphodiesterase</fullName>
    </submittedName>
</protein>
<evidence type="ECO:0000313" key="3">
    <source>
        <dbReference type="Proteomes" id="UP000295325"/>
    </source>
</evidence>
<dbReference type="PROSITE" id="PS51704">
    <property type="entry name" value="GP_PDE"/>
    <property type="match status" value="1"/>
</dbReference>
<dbReference type="OrthoDB" id="384721at2"/>
<gene>
    <name evidence="2" type="ORF">EDD71_11073</name>
</gene>
<evidence type="ECO:0000259" key="1">
    <source>
        <dbReference type="PROSITE" id="PS51704"/>
    </source>
</evidence>
<feature type="domain" description="GP-PDE" evidence="1">
    <location>
        <begin position="2"/>
        <end position="238"/>
    </location>
</feature>
<evidence type="ECO:0000313" key="2">
    <source>
        <dbReference type="EMBL" id="TDT60955.1"/>
    </source>
</evidence>